<dbReference type="AlphaFoldDB" id="A0A9P7YM73"/>
<gene>
    <name evidence="1" type="ORF">BJ875DRAFT_257915</name>
</gene>
<accession>A0A9P7YM73</accession>
<evidence type="ECO:0000313" key="1">
    <source>
        <dbReference type="EMBL" id="KAG9235772.1"/>
    </source>
</evidence>
<reference evidence="1" key="1">
    <citation type="journal article" date="2021" name="IMA Fungus">
        <title>Genomic characterization of three marine fungi, including Emericellopsis atlantica sp. nov. with signatures of a generalist lifestyle and marine biomass degradation.</title>
        <authorList>
            <person name="Hagestad O.C."/>
            <person name="Hou L."/>
            <person name="Andersen J.H."/>
            <person name="Hansen E.H."/>
            <person name="Altermark B."/>
            <person name="Li C."/>
            <person name="Kuhnert E."/>
            <person name="Cox R.J."/>
            <person name="Crous P.W."/>
            <person name="Spatafora J.W."/>
            <person name="Lail K."/>
            <person name="Amirebrahimi M."/>
            <person name="Lipzen A."/>
            <person name="Pangilinan J."/>
            <person name="Andreopoulos W."/>
            <person name="Hayes R.D."/>
            <person name="Ng V."/>
            <person name="Grigoriev I.V."/>
            <person name="Jackson S.A."/>
            <person name="Sutton T.D.S."/>
            <person name="Dobson A.D.W."/>
            <person name="Rama T."/>
        </authorList>
    </citation>
    <scope>NUCLEOTIDE SEQUENCE</scope>
    <source>
        <strain evidence="1">TRa018bII</strain>
    </source>
</reference>
<keyword evidence="2" id="KW-1185">Reference proteome</keyword>
<sequence length="301" mass="33471">MVTFSPCILHQAANQRPSALVSSLWKSIAGNCNQVAAAGCFPRDEGHRLERLLPTPQNQRCFLDHHSREHPRRSSWASALPGTFTAGVDRLYCKAQGDEEKHEKDLGTALRRLRDGRASITEKLERGFALPSRTQRKWTTVKAMFTEDTMSTFRAELAALQATWRLGRGGSTNVIFPAVGSSDALLNNPTCGQRPRRPGISTLDDILPMSEGEREDCTGAFYLQDHSSKLDSIPTRVPGTRWCVTEHRDLRSGPRPSPPSASGYRETARRLYQLISSVSCVTTRLQTSRTKRISPGLSILR</sequence>
<dbReference type="EMBL" id="MU251422">
    <property type="protein sequence ID" value="KAG9235772.1"/>
    <property type="molecule type" value="Genomic_DNA"/>
</dbReference>
<organism evidence="1 2">
    <name type="scientific">Amylocarpus encephaloides</name>
    <dbReference type="NCBI Taxonomy" id="45428"/>
    <lineage>
        <taxon>Eukaryota</taxon>
        <taxon>Fungi</taxon>
        <taxon>Dikarya</taxon>
        <taxon>Ascomycota</taxon>
        <taxon>Pezizomycotina</taxon>
        <taxon>Leotiomycetes</taxon>
        <taxon>Helotiales</taxon>
        <taxon>Helotiales incertae sedis</taxon>
        <taxon>Amylocarpus</taxon>
    </lineage>
</organism>
<comment type="caution">
    <text evidence="1">The sequence shown here is derived from an EMBL/GenBank/DDBJ whole genome shotgun (WGS) entry which is preliminary data.</text>
</comment>
<dbReference type="Proteomes" id="UP000824998">
    <property type="component" value="Unassembled WGS sequence"/>
</dbReference>
<proteinExistence type="predicted"/>
<evidence type="ECO:0000313" key="2">
    <source>
        <dbReference type="Proteomes" id="UP000824998"/>
    </source>
</evidence>
<protein>
    <submittedName>
        <fullName evidence="1">Uncharacterized protein</fullName>
    </submittedName>
</protein>
<name>A0A9P7YM73_9HELO</name>